<sequence>MAQSKQATILALSGSLRAQSYNTGLVRAAVKHNSGGAAIEVYEDLALLPMYNQDHDNATPPQEVVEWRSRVAAADGLFIVTPEHNASVPAALKNALDWASTEPAGGILVGKHVAVAGASPGAFGSARAQLALRQILASIGADVLAKPDVSVFHCHERFDAEGNLTDTFAISLIGELVDALSARIARS</sequence>
<dbReference type="Gene3D" id="3.40.50.360">
    <property type="match status" value="1"/>
</dbReference>
<comment type="caution">
    <text evidence="2">The sequence shown here is derived from an EMBL/GenBank/DDBJ whole genome shotgun (WGS) entry which is preliminary data.</text>
</comment>
<dbReference type="EMBL" id="BAABIV010000028">
    <property type="protein sequence ID" value="GAA5005282.1"/>
    <property type="molecule type" value="Genomic_DNA"/>
</dbReference>
<dbReference type="InterPro" id="IPR029039">
    <property type="entry name" value="Flavoprotein-like_sf"/>
</dbReference>
<organism evidence="2 3">
    <name type="scientific">Streptomyces hyderabadensis</name>
    <dbReference type="NCBI Taxonomy" id="598549"/>
    <lineage>
        <taxon>Bacteria</taxon>
        <taxon>Bacillati</taxon>
        <taxon>Actinomycetota</taxon>
        <taxon>Actinomycetes</taxon>
        <taxon>Kitasatosporales</taxon>
        <taxon>Streptomycetaceae</taxon>
        <taxon>Streptomyces</taxon>
    </lineage>
</organism>
<accession>A0ABP9IR26</accession>
<evidence type="ECO:0000313" key="2">
    <source>
        <dbReference type="EMBL" id="GAA5005282.1"/>
    </source>
</evidence>
<dbReference type="RefSeq" id="WP_226027400.1">
    <property type="nucleotide sequence ID" value="NZ_BAABIV010000028.1"/>
</dbReference>
<feature type="domain" description="NADPH-dependent FMN reductase-like" evidence="1">
    <location>
        <begin position="8"/>
        <end position="151"/>
    </location>
</feature>
<dbReference type="PANTHER" id="PTHR30543">
    <property type="entry name" value="CHROMATE REDUCTASE"/>
    <property type="match status" value="1"/>
</dbReference>
<gene>
    <name evidence="2" type="ORF">GCM10023257_58560</name>
</gene>
<dbReference type="InterPro" id="IPR050712">
    <property type="entry name" value="NAD(P)H-dep_reductase"/>
</dbReference>
<dbReference type="SUPFAM" id="SSF52218">
    <property type="entry name" value="Flavoproteins"/>
    <property type="match status" value="1"/>
</dbReference>
<reference evidence="3" key="1">
    <citation type="journal article" date="2019" name="Int. J. Syst. Evol. Microbiol.">
        <title>The Global Catalogue of Microorganisms (GCM) 10K type strain sequencing project: providing services to taxonomists for standard genome sequencing and annotation.</title>
        <authorList>
            <consortium name="The Broad Institute Genomics Platform"/>
            <consortium name="The Broad Institute Genome Sequencing Center for Infectious Disease"/>
            <person name="Wu L."/>
            <person name="Ma J."/>
        </authorList>
    </citation>
    <scope>NUCLEOTIDE SEQUENCE [LARGE SCALE GENOMIC DNA]</scope>
    <source>
        <strain evidence="3">JCM 17657</strain>
    </source>
</reference>
<dbReference type="Proteomes" id="UP001500610">
    <property type="component" value="Unassembled WGS sequence"/>
</dbReference>
<evidence type="ECO:0000259" key="1">
    <source>
        <dbReference type="Pfam" id="PF03358"/>
    </source>
</evidence>
<name>A0ABP9IR26_9ACTN</name>
<evidence type="ECO:0000313" key="3">
    <source>
        <dbReference type="Proteomes" id="UP001500610"/>
    </source>
</evidence>
<keyword evidence="3" id="KW-1185">Reference proteome</keyword>
<dbReference type="InterPro" id="IPR005025">
    <property type="entry name" value="FMN_Rdtase-like_dom"/>
</dbReference>
<dbReference type="PANTHER" id="PTHR30543:SF21">
    <property type="entry name" value="NAD(P)H-DEPENDENT FMN REDUCTASE LOT6"/>
    <property type="match status" value="1"/>
</dbReference>
<dbReference type="Pfam" id="PF03358">
    <property type="entry name" value="FMN_red"/>
    <property type="match status" value="1"/>
</dbReference>
<protein>
    <submittedName>
        <fullName evidence="2">NAD(P)H-dependent FMN reductase</fullName>
    </submittedName>
</protein>
<proteinExistence type="predicted"/>